<gene>
    <name evidence="6" type="ordered locus">Turpa_3152</name>
</gene>
<accession>I4B934</accession>
<dbReference type="RefSeq" id="WP_014804291.1">
    <property type="nucleotide sequence ID" value="NC_018020.1"/>
</dbReference>
<keyword evidence="7" id="KW-1185">Reference proteome</keyword>
<dbReference type="KEGG" id="tpx:Turpa_3152"/>
<dbReference type="GO" id="GO:0009279">
    <property type="term" value="C:cell outer membrane"/>
    <property type="evidence" value="ECO:0007669"/>
    <property type="project" value="UniProtKB-SubCell"/>
</dbReference>
<proteinExistence type="predicted"/>
<dbReference type="PRINTS" id="PR01021">
    <property type="entry name" value="OMPADOMAIN"/>
</dbReference>
<dbReference type="PANTHER" id="PTHR30329:SF21">
    <property type="entry name" value="LIPOPROTEIN YIAD-RELATED"/>
    <property type="match status" value="1"/>
</dbReference>
<dbReference type="EMBL" id="CP002959">
    <property type="protein sequence ID" value="AFM13791.1"/>
    <property type="molecule type" value="Genomic_DNA"/>
</dbReference>
<evidence type="ECO:0000313" key="6">
    <source>
        <dbReference type="EMBL" id="AFM13791.1"/>
    </source>
</evidence>
<dbReference type="Gene3D" id="2.60.40.1120">
    <property type="entry name" value="Carboxypeptidase-like, regulatory domain"/>
    <property type="match status" value="1"/>
</dbReference>
<dbReference type="HOGENOM" id="CLU_014978_2_0_12"/>
<evidence type="ECO:0000313" key="7">
    <source>
        <dbReference type="Proteomes" id="UP000006048"/>
    </source>
</evidence>
<dbReference type="InterPro" id="IPR011659">
    <property type="entry name" value="WD40"/>
</dbReference>
<dbReference type="PROSITE" id="PS51123">
    <property type="entry name" value="OMPA_2"/>
    <property type="match status" value="1"/>
</dbReference>
<dbReference type="CDD" id="cd07185">
    <property type="entry name" value="OmpA_C-like"/>
    <property type="match status" value="1"/>
</dbReference>
<dbReference type="InterPro" id="IPR036737">
    <property type="entry name" value="OmpA-like_sf"/>
</dbReference>
<dbReference type="SUPFAM" id="SSF49464">
    <property type="entry name" value="Carboxypeptidase regulatory domain-like"/>
    <property type="match status" value="1"/>
</dbReference>
<evidence type="ECO:0000256" key="1">
    <source>
        <dbReference type="ARBA" id="ARBA00004442"/>
    </source>
</evidence>
<dbReference type="Pfam" id="PF07676">
    <property type="entry name" value="PD40"/>
    <property type="match status" value="3"/>
</dbReference>
<evidence type="ECO:0000256" key="2">
    <source>
        <dbReference type="ARBA" id="ARBA00023136"/>
    </source>
</evidence>
<dbReference type="Gene3D" id="3.30.1330.60">
    <property type="entry name" value="OmpA-like domain"/>
    <property type="match status" value="1"/>
</dbReference>
<dbReference type="InterPro" id="IPR006664">
    <property type="entry name" value="OMP_bac"/>
</dbReference>
<sequence>MRLTLSLFLLFPLAVFAELKITSLGNTVNSRYDELAPVLSPDGNTIFFCREGHPDNVGVRTIVDGASALRDDQDIWMSRKRPDGTWTDAEHLKAAFNSRTYDFPIGTSADGLTLYIGNVYNKDGSVVPGVSKTRFSKGKWSFPEPLRIQNFYNDANLVNYSLSADERTLILNLQRKDTVGRMDLYVSFLQPDDSWSEPMNLSNEINSAFMEVTPFLASDNKTLYFASNRPGGTGQFDMYMSRRQDNTWTHWSEPVNLGPKINTTGNDINYVIAPTGDYAIFSSDTPGKGKDLYRITLPEELRPEKSVIVFGKVVGKDGQGVASRVVFERLSDGALLARTETSENGEFKMNLPIGEVYGIHAESGGYLPQSTNINLRDGFTKETPIELTMTQMKPGAKMPINNIFFKQGSYQLSKDSYAELNRLTKILRNYKGIKIEIGGHTDNTGNQKANMELSKNRARAVMDYLIDKGLPRANIKAVGYGESNPVASNATAEGKKKNRRVELTILSIEKN</sequence>
<evidence type="ECO:0000256" key="4">
    <source>
        <dbReference type="PROSITE-ProRule" id="PRU00473"/>
    </source>
</evidence>
<dbReference type="OrthoDB" id="345640at2"/>
<comment type="subcellular location">
    <subcellularLocation>
        <location evidence="1">Cell outer membrane</location>
    </subcellularLocation>
</comment>
<dbReference type="PANTHER" id="PTHR30329">
    <property type="entry name" value="STATOR ELEMENT OF FLAGELLAR MOTOR COMPLEX"/>
    <property type="match status" value="1"/>
</dbReference>
<reference evidence="6 7" key="1">
    <citation type="submission" date="2012-06" db="EMBL/GenBank/DDBJ databases">
        <title>The complete chromosome of genome of Turneriella parva DSM 21527.</title>
        <authorList>
            <consortium name="US DOE Joint Genome Institute (JGI-PGF)"/>
            <person name="Lucas S."/>
            <person name="Han J."/>
            <person name="Lapidus A."/>
            <person name="Bruce D."/>
            <person name="Goodwin L."/>
            <person name="Pitluck S."/>
            <person name="Peters L."/>
            <person name="Kyrpides N."/>
            <person name="Mavromatis K."/>
            <person name="Ivanova N."/>
            <person name="Mikhailova N."/>
            <person name="Chertkov O."/>
            <person name="Detter J.C."/>
            <person name="Tapia R."/>
            <person name="Han C."/>
            <person name="Land M."/>
            <person name="Hauser L."/>
            <person name="Markowitz V."/>
            <person name="Cheng J.-F."/>
            <person name="Hugenholtz P."/>
            <person name="Woyke T."/>
            <person name="Wu D."/>
            <person name="Gronow S."/>
            <person name="Wellnitz S."/>
            <person name="Brambilla E."/>
            <person name="Klenk H.-P."/>
            <person name="Eisen J.A."/>
        </authorList>
    </citation>
    <scope>NUCLEOTIDE SEQUENCE [LARGE SCALE GENOMIC DNA]</scope>
    <source>
        <strain evidence="7">ATCC BAA-1111 / DSM 21527 / NCTC 11395 / H</strain>
    </source>
</reference>
<evidence type="ECO:0000256" key="3">
    <source>
        <dbReference type="ARBA" id="ARBA00023237"/>
    </source>
</evidence>
<dbReference type="Pfam" id="PF00691">
    <property type="entry name" value="OmpA"/>
    <property type="match status" value="1"/>
</dbReference>
<keyword evidence="2 4" id="KW-0472">Membrane</keyword>
<dbReference type="InterPro" id="IPR008969">
    <property type="entry name" value="CarboxyPept-like_regulatory"/>
</dbReference>
<feature type="domain" description="OmpA-like" evidence="5">
    <location>
        <begin position="392"/>
        <end position="509"/>
    </location>
</feature>
<dbReference type="SUPFAM" id="SSF103088">
    <property type="entry name" value="OmpA-like"/>
    <property type="match status" value="1"/>
</dbReference>
<name>I4B934_TURPD</name>
<evidence type="ECO:0000259" key="5">
    <source>
        <dbReference type="PROSITE" id="PS51123"/>
    </source>
</evidence>
<dbReference type="AlphaFoldDB" id="I4B934"/>
<dbReference type="STRING" id="869212.Turpa_3152"/>
<dbReference type="Proteomes" id="UP000006048">
    <property type="component" value="Chromosome"/>
</dbReference>
<organism evidence="6 7">
    <name type="scientific">Turneriella parva (strain ATCC BAA-1111 / DSM 21527 / NCTC 11395 / H)</name>
    <name type="common">Leptospira parva</name>
    <dbReference type="NCBI Taxonomy" id="869212"/>
    <lineage>
        <taxon>Bacteria</taxon>
        <taxon>Pseudomonadati</taxon>
        <taxon>Spirochaetota</taxon>
        <taxon>Spirochaetia</taxon>
        <taxon>Leptospirales</taxon>
        <taxon>Leptospiraceae</taxon>
        <taxon>Turneriella</taxon>
    </lineage>
</organism>
<dbReference type="InterPro" id="IPR006665">
    <property type="entry name" value="OmpA-like"/>
</dbReference>
<dbReference type="SUPFAM" id="SSF82171">
    <property type="entry name" value="DPP6 N-terminal domain-like"/>
    <property type="match status" value="1"/>
</dbReference>
<keyword evidence="3" id="KW-0998">Cell outer membrane</keyword>
<dbReference type="PATRIC" id="fig|869212.3.peg.3181"/>
<protein>
    <submittedName>
        <fullName evidence="6">OmpA/MotB domain protein</fullName>
    </submittedName>
</protein>
<dbReference type="InterPro" id="IPR050330">
    <property type="entry name" value="Bact_OuterMem_StrucFunc"/>
</dbReference>